<organism evidence="1 2">
    <name type="scientific">Entotheonella factor</name>
    <dbReference type="NCBI Taxonomy" id="1429438"/>
    <lineage>
        <taxon>Bacteria</taxon>
        <taxon>Pseudomonadati</taxon>
        <taxon>Nitrospinota/Tectimicrobiota group</taxon>
        <taxon>Candidatus Tectimicrobiota</taxon>
        <taxon>Candidatus Entotheonellia</taxon>
        <taxon>Candidatus Entotheonellales</taxon>
        <taxon>Candidatus Entotheonellaceae</taxon>
        <taxon>Candidatus Entotheonella</taxon>
    </lineage>
</organism>
<evidence type="ECO:0008006" key="3">
    <source>
        <dbReference type="Google" id="ProtNLM"/>
    </source>
</evidence>
<dbReference type="InterPro" id="IPR002636">
    <property type="entry name" value="DUF29"/>
</dbReference>
<accession>W4LXE2</accession>
<dbReference type="HOGENOM" id="CLU_134228_0_0_7"/>
<dbReference type="Pfam" id="PF01724">
    <property type="entry name" value="DUF29"/>
    <property type="match status" value="1"/>
</dbReference>
<dbReference type="PANTHER" id="PTHR34235:SF1">
    <property type="entry name" value="SLR0416 PROTEIN"/>
    <property type="match status" value="1"/>
</dbReference>
<comment type="caution">
    <text evidence="1">The sequence shown here is derived from an EMBL/GenBank/DDBJ whole genome shotgun (WGS) entry which is preliminary data.</text>
</comment>
<dbReference type="EMBL" id="AZHW01000146">
    <property type="protein sequence ID" value="ETX02411.1"/>
    <property type="molecule type" value="Genomic_DNA"/>
</dbReference>
<proteinExistence type="predicted"/>
<evidence type="ECO:0000313" key="2">
    <source>
        <dbReference type="Proteomes" id="UP000019141"/>
    </source>
</evidence>
<dbReference type="PANTHER" id="PTHR34235">
    <property type="entry name" value="SLR1203 PROTEIN-RELATED"/>
    <property type="match status" value="1"/>
</dbReference>
<dbReference type="Gene3D" id="1.20.1220.20">
    <property type="entry name" value="Uncharcterised protein PF01724"/>
    <property type="match status" value="1"/>
</dbReference>
<dbReference type="AlphaFoldDB" id="W4LXE2"/>
<protein>
    <recommendedName>
        <fullName evidence="3">DUF29 family protein</fullName>
    </recommendedName>
</protein>
<name>W4LXE2_ENTF1</name>
<evidence type="ECO:0000313" key="1">
    <source>
        <dbReference type="EMBL" id="ETX02411.1"/>
    </source>
</evidence>
<keyword evidence="2" id="KW-1185">Reference proteome</keyword>
<gene>
    <name evidence="1" type="ORF">ETSY1_03710</name>
</gene>
<dbReference type="Proteomes" id="UP000019141">
    <property type="component" value="Unassembled WGS sequence"/>
</dbReference>
<dbReference type="PATRIC" id="fig|1429438.4.peg.895"/>
<sequence length="143" mass="16138">MDELEELREAIKAGDYGQALAIIDELDEMSRSDKINKINSYMRVLLIHMIKASAEQRLTKSWRTSIDIALRQIARTNKRSQSGGYYLNEDGLAEELADAWTDAIRLAALEAFEGIYEAEELADMVSREAILTDALERIRSAQG</sequence>
<reference evidence="1 2" key="1">
    <citation type="journal article" date="2014" name="Nature">
        <title>An environmental bacterial taxon with a large and distinct metabolic repertoire.</title>
        <authorList>
            <person name="Wilson M.C."/>
            <person name="Mori T."/>
            <person name="Ruckert C."/>
            <person name="Uria A.R."/>
            <person name="Helf M.J."/>
            <person name="Takada K."/>
            <person name="Gernert C."/>
            <person name="Steffens U.A."/>
            <person name="Heycke N."/>
            <person name="Schmitt S."/>
            <person name="Rinke C."/>
            <person name="Helfrich E.J."/>
            <person name="Brachmann A.O."/>
            <person name="Gurgui C."/>
            <person name="Wakimoto T."/>
            <person name="Kracht M."/>
            <person name="Crusemann M."/>
            <person name="Hentschel U."/>
            <person name="Abe I."/>
            <person name="Matsunaga S."/>
            <person name="Kalinowski J."/>
            <person name="Takeyama H."/>
            <person name="Piel J."/>
        </authorList>
    </citation>
    <scope>NUCLEOTIDE SEQUENCE [LARGE SCALE GENOMIC DNA]</scope>
    <source>
        <strain evidence="2">TSY1</strain>
    </source>
</reference>